<reference evidence="4 5" key="2">
    <citation type="submission" date="2018-02" db="EMBL/GenBank/DDBJ databases">
        <title>Subsurface microbial communities from deep shales in Ohio and West Virginia, USA.</title>
        <authorList>
            <person name="Wrighton K."/>
        </authorList>
    </citation>
    <scope>NUCLEOTIDE SEQUENCE [LARGE SCALE GENOMIC DNA]</scope>
    <source>
        <strain evidence="4 5">UTICA-S1B9</strain>
    </source>
</reference>
<accession>A0A2S6G7G4</accession>
<dbReference type="EMBL" id="PTIT01000008">
    <property type="protein sequence ID" value="PPK51943.1"/>
    <property type="molecule type" value="Genomic_DNA"/>
</dbReference>
<evidence type="ECO:0000313" key="3">
    <source>
        <dbReference type="EMBL" id="PPK51943.1"/>
    </source>
</evidence>
<keyword evidence="6" id="KW-1185">Reference proteome</keyword>
<gene>
    <name evidence="4" type="ORF">B0H24_100839</name>
    <name evidence="3" type="ORF">BY455_10839</name>
</gene>
<protein>
    <submittedName>
        <fullName evidence="4">Peptidoglycan-binding protein CsiV</fullName>
    </submittedName>
</protein>
<dbReference type="Proteomes" id="UP000239446">
    <property type="component" value="Unassembled WGS sequence"/>
</dbReference>
<feature type="compositionally biased region" description="Polar residues" evidence="1">
    <location>
        <begin position="195"/>
        <end position="226"/>
    </location>
</feature>
<evidence type="ECO:0000256" key="1">
    <source>
        <dbReference type="SAM" id="MobiDB-lite"/>
    </source>
</evidence>
<sequence length="276" mass="30686">MQTQRFHLKHTALALAFATFATGSALAQTQPEGALPEEIPEHYYRAELVILERVIDPALVEEKMAGKQVEPPVSSDTNLWVEGENNTRSTDLELVDTSELHLNQAVQRLERSGNYQVLAAAGWYQGFPPDYDSGPMRVAMGDWLEAADQREVDGYISIERRRYLHVGVHLNHWQVTEEALQEAQAQTEANAAATGPTQDAATGTPAGQSQPTENDQGQPNPTTVPTDSAVPVNPELVTWIRETRRMRSGEIHFIDSPTIGVLVYFEPIEQTEQEEE</sequence>
<keyword evidence="2" id="KW-0732">Signal</keyword>
<evidence type="ECO:0000313" key="4">
    <source>
        <dbReference type="EMBL" id="PPK54979.1"/>
    </source>
</evidence>
<name>A0A2S6G7G4_9GAMM</name>
<feature type="compositionally biased region" description="Low complexity" evidence="1">
    <location>
        <begin position="181"/>
        <end position="194"/>
    </location>
</feature>
<feature type="signal peptide" evidence="2">
    <location>
        <begin position="1"/>
        <end position="27"/>
    </location>
</feature>
<evidence type="ECO:0000313" key="6">
    <source>
        <dbReference type="Proteomes" id="UP000239648"/>
    </source>
</evidence>
<dbReference type="AlphaFoldDB" id="A0A2S6G7G4"/>
<evidence type="ECO:0000256" key="2">
    <source>
        <dbReference type="SAM" id="SignalP"/>
    </source>
</evidence>
<comment type="caution">
    <text evidence="4">The sequence shown here is derived from an EMBL/GenBank/DDBJ whole genome shotgun (WGS) entry which is preliminary data.</text>
</comment>
<dbReference type="EMBL" id="PTIU01000008">
    <property type="protein sequence ID" value="PPK54979.1"/>
    <property type="molecule type" value="Genomic_DNA"/>
</dbReference>
<evidence type="ECO:0000313" key="5">
    <source>
        <dbReference type="Proteomes" id="UP000239446"/>
    </source>
</evidence>
<feature type="chain" id="PRO_5015460167" evidence="2">
    <location>
        <begin position="28"/>
        <end position="276"/>
    </location>
</feature>
<dbReference type="Pfam" id="PF10972">
    <property type="entry name" value="CsiV"/>
    <property type="match status" value="1"/>
</dbReference>
<organism evidence="4 5">
    <name type="scientific">Marinobacter persicus</name>
    <dbReference type="NCBI Taxonomy" id="930118"/>
    <lineage>
        <taxon>Bacteria</taxon>
        <taxon>Pseudomonadati</taxon>
        <taxon>Pseudomonadota</taxon>
        <taxon>Gammaproteobacteria</taxon>
        <taxon>Pseudomonadales</taxon>
        <taxon>Marinobacteraceae</taxon>
        <taxon>Marinobacter</taxon>
    </lineage>
</organism>
<reference evidence="3 6" key="1">
    <citation type="submission" date="2018-02" db="EMBL/GenBank/DDBJ databases">
        <title>Deep subsurface shale carbon reservoir microbial communities from Ohio and West Virginia, USA.</title>
        <authorList>
            <person name="Wrighton K."/>
        </authorList>
    </citation>
    <scope>NUCLEOTIDE SEQUENCE [LARGE SCALE GENOMIC DNA]</scope>
    <source>
        <strain evidence="3 6">UTICA-S1B6</strain>
    </source>
</reference>
<dbReference type="InterPro" id="IPR021241">
    <property type="entry name" value="CsiV"/>
</dbReference>
<dbReference type="Proteomes" id="UP000239648">
    <property type="component" value="Unassembled WGS sequence"/>
</dbReference>
<feature type="region of interest" description="Disordered" evidence="1">
    <location>
        <begin position="181"/>
        <end position="231"/>
    </location>
</feature>
<proteinExistence type="predicted"/>